<feature type="transmembrane region" description="Helical" evidence="2">
    <location>
        <begin position="6"/>
        <end position="25"/>
    </location>
</feature>
<protein>
    <submittedName>
        <fullName evidence="3">E5</fullName>
    </submittedName>
</protein>
<organismHost>
    <name type="scientific">Homo sapiens</name>
    <name type="common">Human</name>
    <dbReference type="NCBI Taxonomy" id="9606"/>
</organismHost>
<dbReference type="Pfam" id="PF03025">
    <property type="entry name" value="Papilloma_E5"/>
    <property type="match status" value="1"/>
</dbReference>
<organism evidence="3">
    <name type="scientific">Human papillomavirus type 70</name>
    <dbReference type="NCBI Taxonomy" id="39457"/>
    <lineage>
        <taxon>Viruses</taxon>
        <taxon>Monodnaviria</taxon>
        <taxon>Shotokuvirae</taxon>
        <taxon>Cossaviricota</taxon>
        <taxon>Papovaviricetes</taxon>
        <taxon>Zurhausenvirales</taxon>
        <taxon>Papillomaviridae</taxon>
        <taxon>Firstpapillomavirinae</taxon>
        <taxon>Alphapapillomavirus</taxon>
        <taxon>Alphapapillomavirus 7</taxon>
    </lineage>
</organism>
<keyword evidence="2" id="KW-1133">Transmembrane helix</keyword>
<reference evidence="3" key="1">
    <citation type="journal article" date="2013" name="PLoS ONE">
        <title>Evolution and Taxonomic Classification of Alphapapillomavirus 7 Complete Genomes: HPV18, HPV39, HPV45, HPV59, HPV68 and HPV70.</title>
        <authorList>
            <person name="Chen Z."/>
            <person name="Schiffman M."/>
            <person name="Herrero R."/>
            <person name="Desalle R."/>
            <person name="Anastos K."/>
            <person name="Segondy M."/>
            <person name="Sahasrabuddhe V.V."/>
            <person name="Gravitt P.E."/>
            <person name="Hsing A.W."/>
            <person name="Burk R.D."/>
        </authorList>
    </citation>
    <scope>NUCLEOTIDE SEQUENCE</scope>
    <source>
        <strain evidence="3">Qv27211</strain>
    </source>
</reference>
<keyword evidence="2" id="KW-0472">Membrane</keyword>
<accession>T2A5Y7</accession>
<name>T2A5Y7_HPV70</name>
<feature type="transmembrane region" description="Helical" evidence="2">
    <location>
        <begin position="57"/>
        <end position="77"/>
    </location>
</feature>
<evidence type="ECO:0000313" key="3">
    <source>
        <dbReference type="EMBL" id="AGU90828.1"/>
    </source>
</evidence>
<evidence type="ECO:0000256" key="1">
    <source>
        <dbReference type="ARBA" id="ARBA00022518"/>
    </source>
</evidence>
<keyword evidence="1" id="KW-0244">Early protein</keyword>
<proteinExistence type="predicted"/>
<gene>
    <name evidence="3" type="primary">E5</name>
</gene>
<evidence type="ECO:0000256" key="2">
    <source>
        <dbReference type="SAM" id="Phobius"/>
    </source>
</evidence>
<keyword evidence="2" id="KW-0812">Transmembrane</keyword>
<sequence>MYIVYISMIALVFLVWFAVCLYICCSVPLLPSVHLCAYMWLLLFVFIVVHTTPLQMFCIYLLFFILPMWFLHILSVYA</sequence>
<dbReference type="EMBL" id="KC470285">
    <property type="protein sequence ID" value="AGU90828.1"/>
    <property type="molecule type" value="Genomic_DNA"/>
</dbReference>
<dbReference type="InterPro" id="IPR004270">
    <property type="entry name" value="Papilloma_E5_alpha"/>
</dbReference>
<feature type="transmembrane region" description="Helical" evidence="2">
    <location>
        <begin position="32"/>
        <end position="51"/>
    </location>
</feature>